<name>A0A383XRR4_9GAMM</name>
<dbReference type="EMBL" id="QEQK01000011">
    <property type="protein sequence ID" value="PWN55318.1"/>
    <property type="molecule type" value="Genomic_DNA"/>
</dbReference>
<dbReference type="GO" id="GO:0055085">
    <property type="term" value="P:transmembrane transport"/>
    <property type="evidence" value="ECO:0007669"/>
    <property type="project" value="UniProtKB-ARBA"/>
</dbReference>
<evidence type="ECO:0000256" key="5">
    <source>
        <dbReference type="ARBA" id="ARBA00022741"/>
    </source>
</evidence>
<evidence type="ECO:0000313" key="10">
    <source>
        <dbReference type="Proteomes" id="UP000251800"/>
    </source>
</evidence>
<dbReference type="InterPro" id="IPR003439">
    <property type="entry name" value="ABC_transporter-like_ATP-bd"/>
</dbReference>
<dbReference type="PANTHER" id="PTHR43297:SF7">
    <property type="entry name" value="D,D-DIPEPTIDE TRANSPORT ATP-BINDING PROTEIN DDPD-RELATED"/>
    <property type="match status" value="1"/>
</dbReference>
<keyword evidence="10" id="KW-1185">Reference proteome</keyword>
<dbReference type="AlphaFoldDB" id="A0A383XRR4"/>
<keyword evidence="5" id="KW-0547">Nucleotide-binding</keyword>
<dbReference type="FunFam" id="3.40.50.300:FF:000016">
    <property type="entry name" value="Oligopeptide ABC transporter ATP-binding component"/>
    <property type="match status" value="1"/>
</dbReference>
<dbReference type="NCBIfam" id="TIGR01727">
    <property type="entry name" value="oligo_HPY"/>
    <property type="match status" value="1"/>
</dbReference>
<dbReference type="Pfam" id="PF08352">
    <property type="entry name" value="oligo_HPY"/>
    <property type="match status" value="1"/>
</dbReference>
<reference evidence="9 10" key="1">
    <citation type="submission" date="2018-05" db="EMBL/GenBank/DDBJ databases">
        <title>Abyssibacter profundi OUC007T gen. nov., sp. nov, a marine bacterium isolated from seawater of the Mariana Trench.</title>
        <authorList>
            <person name="Zhou S."/>
        </authorList>
    </citation>
    <scope>NUCLEOTIDE SEQUENCE [LARGE SCALE GENOMIC DNA]</scope>
    <source>
        <strain evidence="9 10">OUC007</strain>
    </source>
</reference>
<dbReference type="InterPro" id="IPR050388">
    <property type="entry name" value="ABC_Ni/Peptide_Import"/>
</dbReference>
<dbReference type="Gene3D" id="3.40.50.300">
    <property type="entry name" value="P-loop containing nucleotide triphosphate hydrolases"/>
    <property type="match status" value="1"/>
</dbReference>
<evidence type="ECO:0000256" key="7">
    <source>
        <dbReference type="ARBA" id="ARBA00023136"/>
    </source>
</evidence>
<evidence type="ECO:0000256" key="4">
    <source>
        <dbReference type="ARBA" id="ARBA00022475"/>
    </source>
</evidence>
<dbReference type="CDD" id="cd03257">
    <property type="entry name" value="ABC_NikE_OppD_transporters"/>
    <property type="match status" value="1"/>
</dbReference>
<evidence type="ECO:0000313" key="9">
    <source>
        <dbReference type="EMBL" id="PWN55318.1"/>
    </source>
</evidence>
<evidence type="ECO:0000259" key="8">
    <source>
        <dbReference type="PROSITE" id="PS50893"/>
    </source>
</evidence>
<dbReference type="GO" id="GO:0005524">
    <property type="term" value="F:ATP binding"/>
    <property type="evidence" value="ECO:0007669"/>
    <property type="project" value="UniProtKB-KW"/>
</dbReference>
<organism evidence="9 10">
    <name type="scientific">Abyssibacter profundi</name>
    <dbReference type="NCBI Taxonomy" id="2182787"/>
    <lineage>
        <taxon>Bacteria</taxon>
        <taxon>Pseudomonadati</taxon>
        <taxon>Pseudomonadota</taxon>
        <taxon>Gammaproteobacteria</taxon>
        <taxon>Chromatiales</taxon>
        <taxon>Oceanococcaceae</taxon>
        <taxon>Abyssibacter</taxon>
    </lineage>
</organism>
<keyword evidence="3" id="KW-0813">Transport</keyword>
<dbReference type="InterPro" id="IPR017871">
    <property type="entry name" value="ABC_transporter-like_CS"/>
</dbReference>
<sequence>MLLTVDNLGVRFTTEDGVVDAVNGLSFELDAGATLGIVGESGSGKSQTALAIMGLLAANGQVTGSVRFKDQELVGASQRTMNRIRGAHIGMIFQDPMTSLNPYLKVSTQMAEVLVRHRGMGRREAVQESIKMLDAVRIPDAKNRVHRYPHEFSGGMRQRVMIAMTLLTRPELLIADEPTTALDVTVQAQILDLLSDLRTEFGVAVIMITHDLGVVADLCDDVLVLYGGQIMEHASARTLFKGPTHPYARGLLDSIPSLESVHQSELVAIPGNPPDLLHLPPGCPFEARCAWAHESCVAQRPALVTVDGSDHRRACHADVQEVRPT</sequence>
<dbReference type="Proteomes" id="UP000251800">
    <property type="component" value="Unassembled WGS sequence"/>
</dbReference>
<dbReference type="GO" id="GO:0015833">
    <property type="term" value="P:peptide transport"/>
    <property type="evidence" value="ECO:0007669"/>
    <property type="project" value="InterPro"/>
</dbReference>
<dbReference type="InterPro" id="IPR013563">
    <property type="entry name" value="Oligopep_ABC_C"/>
</dbReference>
<evidence type="ECO:0000256" key="3">
    <source>
        <dbReference type="ARBA" id="ARBA00022448"/>
    </source>
</evidence>
<dbReference type="OrthoDB" id="9784450at2"/>
<gene>
    <name evidence="9" type="primary">oppD</name>
    <name evidence="9" type="ORF">DEH80_12585</name>
</gene>
<dbReference type="GO" id="GO:0005886">
    <property type="term" value="C:plasma membrane"/>
    <property type="evidence" value="ECO:0007669"/>
    <property type="project" value="UniProtKB-SubCell"/>
</dbReference>
<keyword evidence="7" id="KW-0472">Membrane</keyword>
<dbReference type="RefSeq" id="WP_109720861.1">
    <property type="nucleotide sequence ID" value="NZ_QEQK01000011.1"/>
</dbReference>
<comment type="caution">
    <text evidence="9">The sequence shown here is derived from an EMBL/GenBank/DDBJ whole genome shotgun (WGS) entry which is preliminary data.</text>
</comment>
<accession>A0A383XRR4</accession>
<comment type="similarity">
    <text evidence="2">Belongs to the ABC transporter superfamily.</text>
</comment>
<keyword evidence="4" id="KW-1003">Cell membrane</keyword>
<proteinExistence type="inferred from homology"/>
<dbReference type="InterPro" id="IPR003593">
    <property type="entry name" value="AAA+_ATPase"/>
</dbReference>
<comment type="subcellular location">
    <subcellularLocation>
        <location evidence="1">Cell inner membrane</location>
        <topology evidence="1">Peripheral membrane protein</topology>
    </subcellularLocation>
</comment>
<dbReference type="GO" id="GO:0016887">
    <property type="term" value="F:ATP hydrolysis activity"/>
    <property type="evidence" value="ECO:0007669"/>
    <property type="project" value="InterPro"/>
</dbReference>
<dbReference type="PANTHER" id="PTHR43297">
    <property type="entry name" value="OLIGOPEPTIDE TRANSPORT ATP-BINDING PROTEIN APPD"/>
    <property type="match status" value="1"/>
</dbReference>
<dbReference type="InterPro" id="IPR027417">
    <property type="entry name" value="P-loop_NTPase"/>
</dbReference>
<dbReference type="Pfam" id="PF00005">
    <property type="entry name" value="ABC_tran"/>
    <property type="match status" value="1"/>
</dbReference>
<dbReference type="SUPFAM" id="SSF52540">
    <property type="entry name" value="P-loop containing nucleoside triphosphate hydrolases"/>
    <property type="match status" value="1"/>
</dbReference>
<evidence type="ECO:0000256" key="2">
    <source>
        <dbReference type="ARBA" id="ARBA00005417"/>
    </source>
</evidence>
<protein>
    <submittedName>
        <fullName evidence="9">ABC transporter ATP-binding protein</fullName>
    </submittedName>
</protein>
<feature type="domain" description="ABC transporter" evidence="8">
    <location>
        <begin position="3"/>
        <end position="252"/>
    </location>
</feature>
<dbReference type="PROSITE" id="PS50893">
    <property type="entry name" value="ABC_TRANSPORTER_2"/>
    <property type="match status" value="1"/>
</dbReference>
<dbReference type="PROSITE" id="PS00211">
    <property type="entry name" value="ABC_TRANSPORTER_1"/>
    <property type="match status" value="1"/>
</dbReference>
<dbReference type="SMART" id="SM00382">
    <property type="entry name" value="AAA"/>
    <property type="match status" value="1"/>
</dbReference>
<keyword evidence="6 9" id="KW-0067">ATP-binding</keyword>
<evidence type="ECO:0000256" key="6">
    <source>
        <dbReference type="ARBA" id="ARBA00022840"/>
    </source>
</evidence>
<evidence type="ECO:0000256" key="1">
    <source>
        <dbReference type="ARBA" id="ARBA00004417"/>
    </source>
</evidence>